<evidence type="ECO:0000313" key="8">
    <source>
        <dbReference type="Proteomes" id="UP000835052"/>
    </source>
</evidence>
<dbReference type="OrthoDB" id="5851235at2759"/>
<evidence type="ECO:0000256" key="2">
    <source>
        <dbReference type="ARBA" id="ARBA00022475"/>
    </source>
</evidence>
<keyword evidence="8" id="KW-1185">Reference proteome</keyword>
<feature type="transmembrane region" description="Helical" evidence="6">
    <location>
        <begin position="101"/>
        <end position="125"/>
    </location>
</feature>
<evidence type="ECO:0000256" key="6">
    <source>
        <dbReference type="SAM" id="Phobius"/>
    </source>
</evidence>
<accession>A0A8S1GZW5</accession>
<dbReference type="Proteomes" id="UP000835052">
    <property type="component" value="Unassembled WGS sequence"/>
</dbReference>
<keyword evidence="6" id="KW-1133">Transmembrane helix</keyword>
<keyword evidence="3" id="KW-0297">G-protein coupled receptor</keyword>
<feature type="transmembrane region" description="Helical" evidence="6">
    <location>
        <begin position="34"/>
        <end position="56"/>
    </location>
</feature>
<evidence type="ECO:0000256" key="1">
    <source>
        <dbReference type="ARBA" id="ARBA00004651"/>
    </source>
</evidence>
<dbReference type="PANTHER" id="PTHR24249:SF411">
    <property type="entry name" value="G-PROTEIN COUPLED RECEPTORS FAMILY 1 PROFILE DOMAIN-CONTAINING PROTEIN"/>
    <property type="match status" value="1"/>
</dbReference>
<keyword evidence="5" id="KW-0807">Transducer</keyword>
<name>A0A8S1GZW5_9PELO</name>
<comment type="subcellular location">
    <subcellularLocation>
        <location evidence="1">Cell membrane</location>
        <topology evidence="1">Multi-pass membrane protein</topology>
    </subcellularLocation>
</comment>
<evidence type="ECO:0000256" key="5">
    <source>
        <dbReference type="ARBA" id="ARBA00023224"/>
    </source>
</evidence>
<protein>
    <recommendedName>
        <fullName evidence="9">G-protein coupled receptors family 1 profile domain-containing protein</fullName>
    </recommendedName>
</protein>
<keyword evidence="4" id="KW-0675">Receptor</keyword>
<keyword evidence="2" id="KW-1003">Cell membrane</keyword>
<feature type="transmembrane region" description="Helical" evidence="6">
    <location>
        <begin position="175"/>
        <end position="202"/>
    </location>
</feature>
<dbReference type="Gene3D" id="1.20.1070.10">
    <property type="entry name" value="Rhodopsin 7-helix transmembrane proteins"/>
    <property type="match status" value="1"/>
</dbReference>
<dbReference type="CDD" id="cd00637">
    <property type="entry name" value="7tm_classA_rhodopsin-like"/>
    <property type="match status" value="1"/>
</dbReference>
<reference evidence="7" key="1">
    <citation type="submission" date="2020-10" db="EMBL/GenBank/DDBJ databases">
        <authorList>
            <person name="Kikuchi T."/>
        </authorList>
    </citation>
    <scope>NUCLEOTIDE SEQUENCE</scope>
    <source>
        <strain evidence="7">NKZ352</strain>
    </source>
</reference>
<dbReference type="InterPro" id="IPR050569">
    <property type="entry name" value="TAAR"/>
</dbReference>
<comment type="caution">
    <text evidence="7">The sequence shown here is derived from an EMBL/GenBank/DDBJ whole genome shotgun (WGS) entry which is preliminary data.</text>
</comment>
<feature type="transmembrane region" description="Helical" evidence="6">
    <location>
        <begin position="223"/>
        <end position="243"/>
    </location>
</feature>
<dbReference type="PANTHER" id="PTHR24249">
    <property type="entry name" value="HISTAMINE RECEPTOR-RELATED G-PROTEIN COUPLED RECEPTOR"/>
    <property type="match status" value="1"/>
</dbReference>
<evidence type="ECO:0000256" key="4">
    <source>
        <dbReference type="ARBA" id="ARBA00023170"/>
    </source>
</evidence>
<dbReference type="EMBL" id="CAJGYM010000009">
    <property type="protein sequence ID" value="CAD6188865.1"/>
    <property type="molecule type" value="Genomic_DNA"/>
</dbReference>
<sequence>MTSTRKFVHIDWDIPSNYSKHLGDAPGENEFETIVGLCVVCSAALGIFANIAVMLLSFGHVKGDFRHFVANLAFVDILCGFIFAIMGYINMNDEHRIPSHILYYLALAFYGSFGVMICALVPISISRVLALTRPSLYTTLFTGRRSMFFCLISDMLPVSLLYLICLVGPDLARLLFYMFATITVAAYIVAFATNYIVFRIVARHIRVVQNLRDQARLLETRQIAIATLGQAFIPLVCQVPAFLTLSSVLLLSEPITNGHVSSIIQLWLANSPLLDAIITILVIKQYRKECLSCASAVGKRMWKSRKTTIIYTDEKEAFETRL</sequence>
<feature type="transmembrane region" description="Helical" evidence="6">
    <location>
        <begin position="68"/>
        <end position="89"/>
    </location>
</feature>
<dbReference type="GO" id="GO:0005886">
    <property type="term" value="C:plasma membrane"/>
    <property type="evidence" value="ECO:0007669"/>
    <property type="project" value="UniProtKB-SubCell"/>
</dbReference>
<dbReference type="GO" id="GO:0004930">
    <property type="term" value="F:G protein-coupled receptor activity"/>
    <property type="evidence" value="ECO:0007669"/>
    <property type="project" value="UniProtKB-KW"/>
</dbReference>
<dbReference type="AlphaFoldDB" id="A0A8S1GZW5"/>
<evidence type="ECO:0000313" key="7">
    <source>
        <dbReference type="EMBL" id="CAD6188865.1"/>
    </source>
</evidence>
<proteinExistence type="predicted"/>
<dbReference type="SUPFAM" id="SSF81321">
    <property type="entry name" value="Family A G protein-coupled receptor-like"/>
    <property type="match status" value="1"/>
</dbReference>
<feature type="transmembrane region" description="Helical" evidence="6">
    <location>
        <begin position="263"/>
        <end position="283"/>
    </location>
</feature>
<gene>
    <name evidence="7" type="ORF">CAUJ_LOCUS4784</name>
</gene>
<organism evidence="7 8">
    <name type="scientific">Caenorhabditis auriculariae</name>
    <dbReference type="NCBI Taxonomy" id="2777116"/>
    <lineage>
        <taxon>Eukaryota</taxon>
        <taxon>Metazoa</taxon>
        <taxon>Ecdysozoa</taxon>
        <taxon>Nematoda</taxon>
        <taxon>Chromadorea</taxon>
        <taxon>Rhabditida</taxon>
        <taxon>Rhabditina</taxon>
        <taxon>Rhabditomorpha</taxon>
        <taxon>Rhabditoidea</taxon>
        <taxon>Rhabditidae</taxon>
        <taxon>Peloderinae</taxon>
        <taxon>Caenorhabditis</taxon>
    </lineage>
</organism>
<evidence type="ECO:0000256" key="3">
    <source>
        <dbReference type="ARBA" id="ARBA00023040"/>
    </source>
</evidence>
<feature type="transmembrane region" description="Helical" evidence="6">
    <location>
        <begin position="146"/>
        <end position="169"/>
    </location>
</feature>
<evidence type="ECO:0008006" key="9">
    <source>
        <dbReference type="Google" id="ProtNLM"/>
    </source>
</evidence>
<keyword evidence="6" id="KW-0812">Transmembrane</keyword>
<keyword evidence="6" id="KW-0472">Membrane</keyword>